<dbReference type="OrthoDB" id="6623990at2"/>
<feature type="transmembrane region" description="Helical" evidence="1">
    <location>
        <begin position="281"/>
        <end position="300"/>
    </location>
</feature>
<evidence type="ECO:0000313" key="3">
    <source>
        <dbReference type="EMBL" id="AWB09442.1"/>
    </source>
</evidence>
<dbReference type="RefSeq" id="WP_108307730.1">
    <property type="nucleotide sequence ID" value="NZ_CP020921.1"/>
</dbReference>
<keyword evidence="4" id="KW-1185">Reference proteome</keyword>
<dbReference type="KEGG" id="taci:TDSAC_0052"/>
<feature type="transmembrane region" description="Helical" evidence="1">
    <location>
        <begin position="140"/>
        <end position="160"/>
    </location>
</feature>
<name>A0A2R4VY67_THEAF</name>
<feature type="transmembrane region" description="Helical" evidence="1">
    <location>
        <begin position="329"/>
        <end position="350"/>
    </location>
</feature>
<keyword evidence="1" id="KW-0472">Membrane</keyword>
<proteinExistence type="predicted"/>
<feature type="transmembrane region" description="Helical" evidence="1">
    <location>
        <begin position="222"/>
        <end position="239"/>
    </location>
</feature>
<feature type="transmembrane region" description="Helical" evidence="1">
    <location>
        <begin position="72"/>
        <end position="92"/>
    </location>
</feature>
<dbReference type="Proteomes" id="UP000244792">
    <property type="component" value="Chromosome"/>
</dbReference>
<feature type="transmembrane region" description="Helical" evidence="1">
    <location>
        <begin position="35"/>
        <end position="52"/>
    </location>
</feature>
<reference evidence="3 4" key="1">
    <citation type="submission" date="2017-04" db="EMBL/GenBank/DDBJ databases">
        <title>Genomic insights into metabolism of Thermodesulfobium acidiphilum.</title>
        <authorList>
            <person name="Toshchakov S.V."/>
            <person name="Frolov E.N."/>
            <person name="Kublanov I.V."/>
            <person name="Samarov N.I."/>
            <person name="Novikov A."/>
            <person name="Lebedinsky A.V."/>
            <person name="Bonch-Osmolovskaya E.A."/>
            <person name="Chernyh N.A."/>
        </authorList>
    </citation>
    <scope>NUCLEOTIDE SEQUENCE [LARGE SCALE GENOMIC DNA]</scope>
    <source>
        <strain evidence="3 4">3127-1</strain>
    </source>
</reference>
<evidence type="ECO:0000259" key="2">
    <source>
        <dbReference type="Pfam" id="PF01757"/>
    </source>
</evidence>
<dbReference type="Pfam" id="PF01757">
    <property type="entry name" value="Acyl_transf_3"/>
    <property type="match status" value="1"/>
</dbReference>
<keyword evidence="1" id="KW-0812">Transmembrane</keyword>
<evidence type="ECO:0000256" key="1">
    <source>
        <dbReference type="SAM" id="Phobius"/>
    </source>
</evidence>
<sequence length="371" mass="44527">MQKRIDWVDKARFYGIFWIAFGHTTYFSPEILIKYAYSFHLALFWFIAGFVFNPKFKMTPAQVFLRNIYRYIIPYFFFGVLIYIYSLIILTSHRPNFFTYFTNLLIVKENQFTTPLWFLPALFFVSTLYDYILRFSKAKYIFFSIFIFCILVGLQVEAISSSLKLFEETQVFWLEAVRSYLVLFFWGVTAGFLWFGFGYFFKSSKFFNTLLNNFLKIKRYKILFLFLLLTINIALFLLFDEFDIFNGSFLSGFLGYIVTFSGIFFWLYVSNITKNNKFMLYLGKNTLTIFTIHEAIFYFFQRVNEFFFYHFGFPDLFITRKKLFVEQCISGFSLTTISLIFSIFIILLLNKYCYIFLGKMPGQKVFMNKHN</sequence>
<dbReference type="InterPro" id="IPR052734">
    <property type="entry name" value="Nod_factor_acetyltransferase"/>
</dbReference>
<feature type="domain" description="Acyltransferase 3" evidence="2">
    <location>
        <begin position="6"/>
        <end position="349"/>
    </location>
</feature>
<dbReference type="EMBL" id="CP020921">
    <property type="protein sequence ID" value="AWB09442.1"/>
    <property type="molecule type" value="Genomic_DNA"/>
</dbReference>
<evidence type="ECO:0000313" key="4">
    <source>
        <dbReference type="Proteomes" id="UP000244792"/>
    </source>
</evidence>
<dbReference type="AlphaFoldDB" id="A0A2R4VY67"/>
<dbReference type="PANTHER" id="PTHR37312">
    <property type="entry name" value="MEMBRANE-BOUND ACYLTRANSFERASE YKRP-RELATED"/>
    <property type="match status" value="1"/>
</dbReference>
<dbReference type="InterPro" id="IPR002656">
    <property type="entry name" value="Acyl_transf_3_dom"/>
</dbReference>
<dbReference type="GO" id="GO:0016747">
    <property type="term" value="F:acyltransferase activity, transferring groups other than amino-acyl groups"/>
    <property type="evidence" value="ECO:0007669"/>
    <property type="project" value="InterPro"/>
</dbReference>
<dbReference type="PANTHER" id="PTHR37312:SF1">
    <property type="entry name" value="MEMBRANE-BOUND ACYLTRANSFERASE YKRP-RELATED"/>
    <property type="match status" value="1"/>
</dbReference>
<feature type="transmembrane region" description="Helical" evidence="1">
    <location>
        <begin position="180"/>
        <end position="201"/>
    </location>
</feature>
<accession>A0A2R4VY67</accession>
<feature type="transmembrane region" description="Helical" evidence="1">
    <location>
        <begin position="12"/>
        <end position="29"/>
    </location>
</feature>
<protein>
    <submittedName>
        <fullName evidence="3">Fucose 4-O-acetylase</fullName>
    </submittedName>
</protein>
<gene>
    <name evidence="3" type="ORF">TDSAC_0052</name>
</gene>
<feature type="transmembrane region" description="Helical" evidence="1">
    <location>
        <begin position="112"/>
        <end position="133"/>
    </location>
</feature>
<feature type="transmembrane region" description="Helical" evidence="1">
    <location>
        <begin position="245"/>
        <end position="269"/>
    </location>
</feature>
<organism evidence="3 4">
    <name type="scientific">Thermodesulfobium acidiphilum</name>
    <dbReference type="NCBI Taxonomy" id="1794699"/>
    <lineage>
        <taxon>Bacteria</taxon>
        <taxon>Pseudomonadati</taxon>
        <taxon>Thermodesulfobiota</taxon>
        <taxon>Thermodesulfobiia</taxon>
        <taxon>Thermodesulfobiales</taxon>
        <taxon>Thermodesulfobiaceae</taxon>
        <taxon>Thermodesulfobium</taxon>
    </lineage>
</organism>
<keyword evidence="1" id="KW-1133">Transmembrane helix</keyword>